<keyword evidence="6" id="KW-0418">Kinase</keyword>
<feature type="transmembrane region" description="Helical" evidence="10">
    <location>
        <begin position="409"/>
        <end position="427"/>
    </location>
</feature>
<evidence type="ECO:0000256" key="1">
    <source>
        <dbReference type="ARBA" id="ARBA00000085"/>
    </source>
</evidence>
<name>A0ABU8LZ28_9PSEU</name>
<dbReference type="PANTHER" id="PTHR24421:SF10">
    <property type="entry name" value="NITRATE_NITRITE SENSOR PROTEIN NARQ"/>
    <property type="match status" value="1"/>
</dbReference>
<keyword evidence="10" id="KW-0812">Transmembrane</keyword>
<feature type="region of interest" description="Disordered" evidence="9">
    <location>
        <begin position="242"/>
        <end position="263"/>
    </location>
</feature>
<dbReference type="Proteomes" id="UP001369736">
    <property type="component" value="Unassembled WGS sequence"/>
</dbReference>
<feature type="domain" description="Signal transduction histidine kinase subgroup 3 dimerisation and phosphoacceptor" evidence="12">
    <location>
        <begin position="455"/>
        <end position="502"/>
    </location>
</feature>
<protein>
    <recommendedName>
        <fullName evidence="2">histidine kinase</fullName>
        <ecNumber evidence="2">2.7.13.3</ecNumber>
    </recommendedName>
</protein>
<feature type="transmembrane region" description="Helical" evidence="10">
    <location>
        <begin position="62"/>
        <end position="92"/>
    </location>
</feature>
<feature type="transmembrane region" description="Helical" evidence="10">
    <location>
        <begin position="313"/>
        <end position="332"/>
    </location>
</feature>
<dbReference type="GO" id="GO:0005524">
    <property type="term" value="F:ATP binding"/>
    <property type="evidence" value="ECO:0007669"/>
    <property type="project" value="UniProtKB-KW"/>
</dbReference>
<keyword evidence="10" id="KW-1133">Transmembrane helix</keyword>
<dbReference type="InterPro" id="IPR036890">
    <property type="entry name" value="HATPase_C_sf"/>
</dbReference>
<dbReference type="PANTHER" id="PTHR24421">
    <property type="entry name" value="NITRATE/NITRITE SENSOR PROTEIN NARX-RELATED"/>
    <property type="match status" value="1"/>
</dbReference>
<dbReference type="CDD" id="cd16917">
    <property type="entry name" value="HATPase_UhpB-NarQ-NarX-like"/>
    <property type="match status" value="1"/>
</dbReference>
<sequence length="660" mass="66704">MTFPELRPVDALVVGVLLVMVALSALAVGAWNPGVGGGRVVAVVAAGAVQTVPVLWRRVRPVGALVVFAVSVPVGWALVEAVPTYTWAVLVFGVVRRARPLPGAVAVVGTTLAAPLLAGLAVHPREPLTALGVGASLEITLVPFVLGAGALALVARVRAARVDARRRQTEHERLADALGAQRDRLAGDLRELVAVRVERVVTRTRSLADAPDPAPVLTAIAAEARAALAGMRRALSVLRGPVGESDASGEAGPVPAPAREAPSPWAPSRGGLALAVAVAGLAGVLGLLADYAAPHLRPGSPVADTVALFDLDPTRPLGLLPLLVQAATLGWWRRAPLPALVVATAASAVASAMGTTHLVTEASWSVLVFGAGLGAGVVASGLTVLACTAAVAMTTLTLGLPAALASSRASVALSYVIVPAIWGLGVLQRRAARAAAGRADARAAENAARAVTAQRLGLARELHDVLAHELSALVVTVHAARVAPDPATLATITEAGERIATALPTLLDGLGPGVPSGEEAEHLELDAATVAALVAPVREAGLPVTVDVVGAAPADRPETDVIAARIVTEALTNTLRHAGPAPTRVTVRHEPEAVAVEVVDEGVRAGHAVSREGSGLGIVGMRERAALVGGTVEAGPSGGGWRVAARLPRQEAGVLVEASS</sequence>
<feature type="transmembrane region" description="Helical" evidence="10">
    <location>
        <begin position="104"/>
        <end position="123"/>
    </location>
</feature>
<evidence type="ECO:0000256" key="3">
    <source>
        <dbReference type="ARBA" id="ARBA00022553"/>
    </source>
</evidence>
<keyword evidence="7 13" id="KW-0067">ATP-binding</keyword>
<feature type="transmembrane region" description="Helical" evidence="10">
    <location>
        <begin position="12"/>
        <end position="31"/>
    </location>
</feature>
<comment type="caution">
    <text evidence="13">The sequence shown here is derived from an EMBL/GenBank/DDBJ whole genome shotgun (WGS) entry which is preliminary data.</text>
</comment>
<evidence type="ECO:0000256" key="4">
    <source>
        <dbReference type="ARBA" id="ARBA00022679"/>
    </source>
</evidence>
<feature type="domain" description="Histidine kinase/HSP90-like ATPase" evidence="11">
    <location>
        <begin position="564"/>
        <end position="650"/>
    </location>
</feature>
<feature type="transmembrane region" description="Helical" evidence="10">
    <location>
        <begin position="366"/>
        <end position="397"/>
    </location>
</feature>
<evidence type="ECO:0000313" key="14">
    <source>
        <dbReference type="Proteomes" id="UP001369736"/>
    </source>
</evidence>
<evidence type="ECO:0000313" key="13">
    <source>
        <dbReference type="EMBL" id="MEJ2860403.1"/>
    </source>
</evidence>
<gene>
    <name evidence="13" type="ORF">WCD58_04505</name>
</gene>
<evidence type="ECO:0000256" key="9">
    <source>
        <dbReference type="SAM" id="MobiDB-lite"/>
    </source>
</evidence>
<keyword evidence="8" id="KW-0902">Two-component regulatory system</keyword>
<reference evidence="13 14" key="1">
    <citation type="submission" date="2024-03" db="EMBL/GenBank/DDBJ databases">
        <title>Actinomycetospora sp. OC33-EN07, a novel actinomycete isolated from wild orchid (Aerides multiflora).</title>
        <authorList>
            <person name="Suriyachadkun C."/>
        </authorList>
    </citation>
    <scope>NUCLEOTIDE SEQUENCE [LARGE SCALE GENOMIC DNA]</scope>
    <source>
        <strain evidence="13 14">OC33-EN07</strain>
    </source>
</reference>
<proteinExistence type="predicted"/>
<keyword evidence="3" id="KW-0597">Phosphoprotein</keyword>
<evidence type="ECO:0000256" key="7">
    <source>
        <dbReference type="ARBA" id="ARBA00022840"/>
    </source>
</evidence>
<dbReference type="RefSeq" id="WP_337699907.1">
    <property type="nucleotide sequence ID" value="NZ_JBBEGM010000001.1"/>
</dbReference>
<evidence type="ECO:0000256" key="8">
    <source>
        <dbReference type="ARBA" id="ARBA00023012"/>
    </source>
</evidence>
<evidence type="ECO:0000256" key="10">
    <source>
        <dbReference type="SAM" id="Phobius"/>
    </source>
</evidence>
<feature type="transmembrane region" description="Helical" evidence="10">
    <location>
        <begin position="272"/>
        <end position="293"/>
    </location>
</feature>
<keyword evidence="5" id="KW-0547">Nucleotide-binding</keyword>
<dbReference type="Gene3D" id="1.20.5.1930">
    <property type="match status" value="1"/>
</dbReference>
<keyword evidence="14" id="KW-1185">Reference proteome</keyword>
<evidence type="ECO:0000256" key="6">
    <source>
        <dbReference type="ARBA" id="ARBA00022777"/>
    </source>
</evidence>
<dbReference type="InterPro" id="IPR003594">
    <property type="entry name" value="HATPase_dom"/>
</dbReference>
<dbReference type="EC" id="2.7.13.3" evidence="2"/>
<organism evidence="13 14">
    <name type="scientific">Actinomycetospora flava</name>
    <dbReference type="NCBI Taxonomy" id="3129232"/>
    <lineage>
        <taxon>Bacteria</taxon>
        <taxon>Bacillati</taxon>
        <taxon>Actinomycetota</taxon>
        <taxon>Actinomycetes</taxon>
        <taxon>Pseudonocardiales</taxon>
        <taxon>Pseudonocardiaceae</taxon>
        <taxon>Actinomycetospora</taxon>
    </lineage>
</organism>
<comment type="catalytic activity">
    <reaction evidence="1">
        <text>ATP + protein L-histidine = ADP + protein N-phospho-L-histidine.</text>
        <dbReference type="EC" id="2.7.13.3"/>
    </reaction>
</comment>
<evidence type="ECO:0000259" key="12">
    <source>
        <dbReference type="Pfam" id="PF07730"/>
    </source>
</evidence>
<feature type="transmembrane region" description="Helical" evidence="10">
    <location>
        <begin position="339"/>
        <end position="360"/>
    </location>
</feature>
<dbReference type="InterPro" id="IPR050482">
    <property type="entry name" value="Sensor_HK_TwoCompSys"/>
</dbReference>
<evidence type="ECO:0000256" key="2">
    <source>
        <dbReference type="ARBA" id="ARBA00012438"/>
    </source>
</evidence>
<evidence type="ECO:0000256" key="5">
    <source>
        <dbReference type="ARBA" id="ARBA00022741"/>
    </source>
</evidence>
<dbReference type="EMBL" id="JBBEGM010000001">
    <property type="protein sequence ID" value="MEJ2860403.1"/>
    <property type="molecule type" value="Genomic_DNA"/>
</dbReference>
<dbReference type="Pfam" id="PF07730">
    <property type="entry name" value="HisKA_3"/>
    <property type="match status" value="1"/>
</dbReference>
<dbReference type="Gene3D" id="3.30.565.10">
    <property type="entry name" value="Histidine kinase-like ATPase, C-terminal domain"/>
    <property type="match status" value="1"/>
</dbReference>
<dbReference type="SUPFAM" id="SSF55874">
    <property type="entry name" value="ATPase domain of HSP90 chaperone/DNA topoisomerase II/histidine kinase"/>
    <property type="match status" value="1"/>
</dbReference>
<keyword evidence="4" id="KW-0808">Transferase</keyword>
<evidence type="ECO:0000259" key="11">
    <source>
        <dbReference type="Pfam" id="PF02518"/>
    </source>
</evidence>
<keyword evidence="10" id="KW-0472">Membrane</keyword>
<feature type="transmembrane region" description="Helical" evidence="10">
    <location>
        <begin position="135"/>
        <end position="157"/>
    </location>
</feature>
<accession>A0ABU8LZ28</accession>
<dbReference type="Pfam" id="PF02518">
    <property type="entry name" value="HATPase_c"/>
    <property type="match status" value="1"/>
</dbReference>
<dbReference type="InterPro" id="IPR011712">
    <property type="entry name" value="Sig_transdc_His_kin_sub3_dim/P"/>
</dbReference>